<dbReference type="GO" id="GO:0006412">
    <property type="term" value="P:translation"/>
    <property type="evidence" value="ECO:0007669"/>
    <property type="project" value="UniProtKB-UniRule"/>
</dbReference>
<dbReference type="RefSeq" id="WP_196990772.1">
    <property type="nucleotide sequence ID" value="NZ_JADWYR010000001.1"/>
</dbReference>
<protein>
    <recommendedName>
        <fullName evidence="4 5">Large ribosomal subunit protein uL29</fullName>
    </recommendedName>
</protein>
<dbReference type="HAMAP" id="MF_00374">
    <property type="entry name" value="Ribosomal_uL29"/>
    <property type="match status" value="1"/>
</dbReference>
<evidence type="ECO:0000313" key="7">
    <source>
        <dbReference type="Proteomes" id="UP000628448"/>
    </source>
</evidence>
<dbReference type="GO" id="GO:0005840">
    <property type="term" value="C:ribosome"/>
    <property type="evidence" value="ECO:0007669"/>
    <property type="project" value="UniProtKB-KW"/>
</dbReference>
<dbReference type="GO" id="GO:0003735">
    <property type="term" value="F:structural constituent of ribosome"/>
    <property type="evidence" value="ECO:0007669"/>
    <property type="project" value="InterPro"/>
</dbReference>
<dbReference type="Gene3D" id="1.10.287.310">
    <property type="match status" value="1"/>
</dbReference>
<organism evidence="6 7">
    <name type="scientific">Panacibacter microcysteis</name>
    <dbReference type="NCBI Taxonomy" id="2793269"/>
    <lineage>
        <taxon>Bacteria</taxon>
        <taxon>Pseudomonadati</taxon>
        <taxon>Bacteroidota</taxon>
        <taxon>Chitinophagia</taxon>
        <taxon>Chitinophagales</taxon>
        <taxon>Chitinophagaceae</taxon>
        <taxon>Panacibacter</taxon>
    </lineage>
</organism>
<dbReference type="AlphaFoldDB" id="A0A931E199"/>
<dbReference type="InterPro" id="IPR036049">
    <property type="entry name" value="Ribosomal_uL29_sf"/>
</dbReference>
<dbReference type="NCBIfam" id="TIGR00012">
    <property type="entry name" value="L29"/>
    <property type="match status" value="1"/>
</dbReference>
<dbReference type="Pfam" id="PF00831">
    <property type="entry name" value="Ribosomal_L29"/>
    <property type="match status" value="1"/>
</dbReference>
<dbReference type="GO" id="GO:1990904">
    <property type="term" value="C:ribonucleoprotein complex"/>
    <property type="evidence" value="ECO:0007669"/>
    <property type="project" value="UniProtKB-KW"/>
</dbReference>
<comment type="similarity">
    <text evidence="1 5">Belongs to the universal ribosomal protein uL29 family.</text>
</comment>
<evidence type="ECO:0000256" key="1">
    <source>
        <dbReference type="ARBA" id="ARBA00009254"/>
    </source>
</evidence>
<proteinExistence type="inferred from homology"/>
<evidence type="ECO:0000256" key="2">
    <source>
        <dbReference type="ARBA" id="ARBA00022980"/>
    </source>
</evidence>
<comment type="caution">
    <text evidence="6">The sequence shown here is derived from an EMBL/GenBank/DDBJ whole genome shotgun (WGS) entry which is preliminary data.</text>
</comment>
<dbReference type="InterPro" id="IPR001854">
    <property type="entry name" value="Ribosomal_uL29"/>
</dbReference>
<gene>
    <name evidence="5 6" type="primary">rpmC</name>
    <name evidence="6" type="ORF">I5907_11050</name>
</gene>
<evidence type="ECO:0000313" key="6">
    <source>
        <dbReference type="EMBL" id="MBG9376777.1"/>
    </source>
</evidence>
<sequence length="69" mass="8133">MSKKLEFNKSLKDLNETDLSARIQEDQLRLKKLEFAHAISPLENPMTIRGLRKDISRLKTELRRRQLGI</sequence>
<keyword evidence="2 5" id="KW-0689">Ribosomal protein</keyword>
<accession>A0A931E199</accession>
<evidence type="ECO:0000256" key="3">
    <source>
        <dbReference type="ARBA" id="ARBA00023274"/>
    </source>
</evidence>
<name>A0A931E199_9BACT</name>
<reference evidence="6" key="1">
    <citation type="submission" date="2020-11" db="EMBL/GenBank/DDBJ databases">
        <title>Bacterial whole genome sequence for Panacibacter sp. DH6.</title>
        <authorList>
            <person name="Le V."/>
            <person name="Ko S."/>
            <person name="Ahn C.-Y."/>
            <person name="Oh H.-M."/>
        </authorList>
    </citation>
    <scope>NUCLEOTIDE SEQUENCE</scope>
    <source>
        <strain evidence="6">DH6</strain>
    </source>
</reference>
<dbReference type="EMBL" id="JADWYR010000001">
    <property type="protein sequence ID" value="MBG9376777.1"/>
    <property type="molecule type" value="Genomic_DNA"/>
</dbReference>
<dbReference type="Proteomes" id="UP000628448">
    <property type="component" value="Unassembled WGS sequence"/>
</dbReference>
<evidence type="ECO:0000256" key="5">
    <source>
        <dbReference type="HAMAP-Rule" id="MF_00374"/>
    </source>
</evidence>
<evidence type="ECO:0000256" key="4">
    <source>
        <dbReference type="ARBA" id="ARBA00035204"/>
    </source>
</evidence>
<dbReference type="SUPFAM" id="SSF46561">
    <property type="entry name" value="Ribosomal protein L29 (L29p)"/>
    <property type="match status" value="1"/>
</dbReference>
<keyword evidence="3 5" id="KW-0687">Ribonucleoprotein</keyword>
<keyword evidence="7" id="KW-1185">Reference proteome</keyword>